<feature type="chain" id="PRO_5046733840" evidence="1">
    <location>
        <begin position="22"/>
        <end position="140"/>
    </location>
</feature>
<keyword evidence="3" id="KW-1185">Reference proteome</keyword>
<accession>A0ABR1VQJ4</accession>
<sequence>MQFTSFASMVVVVAAAAFVQAGPISGATDAAAADGAGSLLLTARDPKCQSHPESTEKQEKHIMQFVTFASMAAIMAAALVQASPLTTMDERSPNFKGSHCMIMASLVVLTLEGLSTQNSHTLTNLFSFLLVTSCCKSGEK</sequence>
<comment type="caution">
    <text evidence="2">The sequence shown here is derived from an EMBL/GenBank/DDBJ whole genome shotgun (WGS) entry which is preliminary data.</text>
</comment>
<evidence type="ECO:0000313" key="3">
    <source>
        <dbReference type="Proteomes" id="UP001446871"/>
    </source>
</evidence>
<protein>
    <submittedName>
        <fullName evidence="2">Uncharacterized protein</fullName>
    </submittedName>
</protein>
<evidence type="ECO:0000256" key="1">
    <source>
        <dbReference type="SAM" id="SignalP"/>
    </source>
</evidence>
<reference evidence="2 3" key="1">
    <citation type="submission" date="2023-01" db="EMBL/GenBank/DDBJ databases">
        <title>Analysis of 21 Apiospora genomes using comparative genomics revels a genus with tremendous synthesis potential of carbohydrate active enzymes and secondary metabolites.</title>
        <authorList>
            <person name="Sorensen T."/>
        </authorList>
    </citation>
    <scope>NUCLEOTIDE SEQUENCE [LARGE SCALE GENOMIC DNA]</scope>
    <source>
        <strain evidence="2 3">CBS 83171</strain>
    </source>
</reference>
<dbReference type="EMBL" id="JAQQWM010000003">
    <property type="protein sequence ID" value="KAK8072576.1"/>
    <property type="molecule type" value="Genomic_DNA"/>
</dbReference>
<dbReference type="Proteomes" id="UP001446871">
    <property type="component" value="Unassembled WGS sequence"/>
</dbReference>
<evidence type="ECO:0000313" key="2">
    <source>
        <dbReference type="EMBL" id="KAK8072576.1"/>
    </source>
</evidence>
<organism evidence="2 3">
    <name type="scientific">Apiospora saccharicola</name>
    <dbReference type="NCBI Taxonomy" id="335842"/>
    <lineage>
        <taxon>Eukaryota</taxon>
        <taxon>Fungi</taxon>
        <taxon>Dikarya</taxon>
        <taxon>Ascomycota</taxon>
        <taxon>Pezizomycotina</taxon>
        <taxon>Sordariomycetes</taxon>
        <taxon>Xylariomycetidae</taxon>
        <taxon>Amphisphaeriales</taxon>
        <taxon>Apiosporaceae</taxon>
        <taxon>Apiospora</taxon>
    </lineage>
</organism>
<keyword evidence="1" id="KW-0732">Signal</keyword>
<feature type="signal peptide" evidence="1">
    <location>
        <begin position="1"/>
        <end position="21"/>
    </location>
</feature>
<gene>
    <name evidence="2" type="ORF">PG996_005924</name>
</gene>
<name>A0ABR1VQJ4_9PEZI</name>
<proteinExistence type="predicted"/>